<dbReference type="GO" id="GO:0016651">
    <property type="term" value="F:oxidoreductase activity, acting on NAD(P)H"/>
    <property type="evidence" value="ECO:0007669"/>
    <property type="project" value="TreeGrafter"/>
</dbReference>
<dbReference type="SUPFAM" id="SSF50129">
    <property type="entry name" value="GroES-like"/>
    <property type="match status" value="1"/>
</dbReference>
<dbReference type="InterPro" id="IPR020843">
    <property type="entry name" value="ER"/>
</dbReference>
<dbReference type="InterPro" id="IPR011032">
    <property type="entry name" value="GroES-like_sf"/>
</dbReference>
<reference evidence="4" key="1">
    <citation type="submission" date="2016-10" db="EMBL/GenBank/DDBJ databases">
        <authorList>
            <person name="Varghese N."/>
            <person name="Submissions S."/>
        </authorList>
    </citation>
    <scope>NUCLEOTIDE SEQUENCE [LARGE SCALE GENOMIC DNA]</scope>
    <source>
        <strain evidence="4">DSM 26382</strain>
    </source>
</reference>
<accession>A0A1G6UPA6</accession>
<dbReference type="Proteomes" id="UP000199467">
    <property type="component" value="Unassembled WGS sequence"/>
</dbReference>
<gene>
    <name evidence="3" type="ORF">SAMN05216576_11658</name>
</gene>
<name>A0A1G6UPA6_9GAMM</name>
<dbReference type="CDD" id="cd08268">
    <property type="entry name" value="MDR2"/>
    <property type="match status" value="1"/>
</dbReference>
<dbReference type="InterPro" id="IPR036291">
    <property type="entry name" value="NAD(P)-bd_dom_sf"/>
</dbReference>
<dbReference type="Gene3D" id="3.90.180.10">
    <property type="entry name" value="Medium-chain alcohol dehydrogenases, catalytic domain"/>
    <property type="match status" value="1"/>
</dbReference>
<evidence type="ECO:0000313" key="4">
    <source>
        <dbReference type="Proteomes" id="UP000199467"/>
    </source>
</evidence>
<evidence type="ECO:0000256" key="2">
    <source>
        <dbReference type="ARBA" id="ARBA00023002"/>
    </source>
</evidence>
<sequence length="340" mass="36981">MSRMIRFHKFGDADVLQYEEVPTPVPGPGEVLVRVQAVGLGWKDVLWRQNLASEQAKLPAGTGFELAGTVAVLGEGVSDFEVGTAVAGFPAGTPNRYPTWGDLVLMPSHALTRYPDVLSPVEASVHYTSLLFGYLALNDLAHLKPGQHVLITEASHCMAPQTVQLAKALGAKVIVSTSSSEDREFLRGLGADKVIATEEQDLVLEVERYTEGKGVEVILDQCAGPQMKLLGDIAAPRGKLILYGINGGNDTAFPACAAFKKHLQFFRHCVLDFTGCPELGIEPNNDAVQRALTHINQMTADRLLTPVIDKVFDFEDFVEAHRYMETCPNRGRVALKLATD</sequence>
<dbReference type="RefSeq" id="WP_017676909.1">
    <property type="nucleotide sequence ID" value="NZ_FMZQ01000016.1"/>
</dbReference>
<dbReference type="Pfam" id="PF08240">
    <property type="entry name" value="ADH_N"/>
    <property type="match status" value="1"/>
</dbReference>
<organism evidence="3 4">
    <name type="scientific">Ectopseudomonas chengduensis</name>
    <dbReference type="NCBI Taxonomy" id="489632"/>
    <lineage>
        <taxon>Bacteria</taxon>
        <taxon>Pseudomonadati</taxon>
        <taxon>Pseudomonadota</taxon>
        <taxon>Gammaproteobacteria</taxon>
        <taxon>Pseudomonadales</taxon>
        <taxon>Pseudomonadaceae</taxon>
        <taxon>Ectopseudomonas</taxon>
    </lineage>
</organism>
<keyword evidence="2" id="KW-0560">Oxidoreductase</keyword>
<keyword evidence="1" id="KW-0521">NADP</keyword>
<keyword evidence="4" id="KW-1185">Reference proteome</keyword>
<dbReference type="AlphaFoldDB" id="A0A1G6UPA6"/>
<dbReference type="EMBL" id="FMZQ01000016">
    <property type="protein sequence ID" value="SDD43260.1"/>
    <property type="molecule type" value="Genomic_DNA"/>
</dbReference>
<dbReference type="PANTHER" id="PTHR48106:SF18">
    <property type="entry name" value="QUINONE OXIDOREDUCTASE PIG3"/>
    <property type="match status" value="1"/>
</dbReference>
<protein>
    <submittedName>
        <fullName evidence="3">NADPH:quinone reductase</fullName>
    </submittedName>
</protein>
<dbReference type="GO" id="GO:0070402">
    <property type="term" value="F:NADPH binding"/>
    <property type="evidence" value="ECO:0007669"/>
    <property type="project" value="TreeGrafter"/>
</dbReference>
<dbReference type="Pfam" id="PF00107">
    <property type="entry name" value="ADH_zinc_N"/>
    <property type="match status" value="1"/>
</dbReference>
<dbReference type="SUPFAM" id="SSF51735">
    <property type="entry name" value="NAD(P)-binding Rossmann-fold domains"/>
    <property type="match status" value="1"/>
</dbReference>
<dbReference type="SMART" id="SM00829">
    <property type="entry name" value="PKS_ER"/>
    <property type="match status" value="1"/>
</dbReference>
<proteinExistence type="predicted"/>
<dbReference type="GeneID" id="83641720"/>
<evidence type="ECO:0000313" key="3">
    <source>
        <dbReference type="EMBL" id="SDD43260.1"/>
    </source>
</evidence>
<dbReference type="InterPro" id="IPR013154">
    <property type="entry name" value="ADH-like_N"/>
</dbReference>
<dbReference type="Gene3D" id="3.40.50.720">
    <property type="entry name" value="NAD(P)-binding Rossmann-like Domain"/>
    <property type="match status" value="1"/>
</dbReference>
<evidence type="ECO:0000256" key="1">
    <source>
        <dbReference type="ARBA" id="ARBA00022857"/>
    </source>
</evidence>
<dbReference type="InterPro" id="IPR013149">
    <property type="entry name" value="ADH-like_C"/>
</dbReference>
<dbReference type="PANTHER" id="PTHR48106">
    <property type="entry name" value="QUINONE OXIDOREDUCTASE PIG3-RELATED"/>
    <property type="match status" value="1"/>
</dbReference>